<dbReference type="EMBL" id="JAVRJZ010000008">
    <property type="protein sequence ID" value="KAK2719674.1"/>
    <property type="molecule type" value="Genomic_DNA"/>
</dbReference>
<dbReference type="SUPFAM" id="SSF47473">
    <property type="entry name" value="EF-hand"/>
    <property type="match status" value="1"/>
</dbReference>
<feature type="domain" description="EF-hand" evidence="7">
    <location>
        <begin position="123"/>
        <end position="158"/>
    </location>
</feature>
<dbReference type="PROSITE" id="PS50222">
    <property type="entry name" value="EF_HAND_2"/>
    <property type="match status" value="2"/>
</dbReference>
<reference evidence="8" key="1">
    <citation type="submission" date="2023-07" db="EMBL/GenBank/DDBJ databases">
        <title>Chromosome-level genome assembly of Artemia franciscana.</title>
        <authorList>
            <person name="Jo E."/>
        </authorList>
    </citation>
    <scope>NUCLEOTIDE SEQUENCE</scope>
    <source>
        <tissue evidence="8">Whole body</tissue>
    </source>
</reference>
<proteinExistence type="predicted"/>
<evidence type="ECO:0000256" key="2">
    <source>
        <dbReference type="ARBA" id="ARBA00022692"/>
    </source>
</evidence>
<feature type="domain" description="EF-hand" evidence="7">
    <location>
        <begin position="59"/>
        <end position="94"/>
    </location>
</feature>
<keyword evidence="6" id="KW-0472">Membrane</keyword>
<accession>A0AA88I1H7</accession>
<keyword evidence="4" id="KW-1133">Transmembrane helix</keyword>
<dbReference type="InterPro" id="IPR051171">
    <property type="entry name" value="CaCA"/>
</dbReference>
<dbReference type="Pfam" id="PF01699">
    <property type="entry name" value="Na_Ca_ex"/>
    <property type="match status" value="1"/>
</dbReference>
<dbReference type="Pfam" id="PF13833">
    <property type="entry name" value="EF-hand_8"/>
    <property type="match status" value="2"/>
</dbReference>
<dbReference type="GO" id="GO:0098794">
    <property type="term" value="C:postsynapse"/>
    <property type="evidence" value="ECO:0007669"/>
    <property type="project" value="TreeGrafter"/>
</dbReference>
<comment type="caution">
    <text evidence="8">The sequence shown here is derived from an EMBL/GenBank/DDBJ whole genome shotgun (WGS) entry which is preliminary data.</text>
</comment>
<evidence type="ECO:0000256" key="4">
    <source>
        <dbReference type="ARBA" id="ARBA00022989"/>
    </source>
</evidence>
<dbReference type="GO" id="GO:0005509">
    <property type="term" value="F:calcium ion binding"/>
    <property type="evidence" value="ECO:0007669"/>
    <property type="project" value="InterPro"/>
</dbReference>
<dbReference type="Proteomes" id="UP001187531">
    <property type="component" value="Unassembled WGS sequence"/>
</dbReference>
<dbReference type="GO" id="GO:0098703">
    <property type="term" value="P:calcium ion import across plasma membrane"/>
    <property type="evidence" value="ECO:0007669"/>
    <property type="project" value="TreeGrafter"/>
</dbReference>
<dbReference type="InterPro" id="IPR002048">
    <property type="entry name" value="EF_hand_dom"/>
</dbReference>
<dbReference type="InterPro" id="IPR004837">
    <property type="entry name" value="NaCa_Exmemb"/>
</dbReference>
<keyword evidence="5" id="KW-0813">Transport</keyword>
<dbReference type="Gene3D" id="1.10.238.10">
    <property type="entry name" value="EF-hand"/>
    <property type="match status" value="2"/>
</dbReference>
<evidence type="ECO:0000256" key="3">
    <source>
        <dbReference type="ARBA" id="ARBA00022837"/>
    </source>
</evidence>
<dbReference type="GO" id="GO:0042383">
    <property type="term" value="C:sarcolemma"/>
    <property type="evidence" value="ECO:0007669"/>
    <property type="project" value="TreeGrafter"/>
</dbReference>
<gene>
    <name evidence="8" type="ORF">QYM36_005229</name>
</gene>
<dbReference type="PANTHER" id="PTHR11878">
    <property type="entry name" value="SODIUM/CALCIUM EXCHANGER"/>
    <property type="match status" value="1"/>
</dbReference>
<dbReference type="PANTHER" id="PTHR11878:SF65">
    <property type="entry name" value="NA_CA-EXCHANGE PROTEIN, ISOFORM G"/>
    <property type="match status" value="1"/>
</dbReference>
<sequence length="237" mass="26889">MLHKKHYYDAIIEKNKYCLKYSGFLPDIFKIEDVKNLETAKNSDTEEVKKALDKLYDSQESDESEDAFNQMDVSKEGKLTMEEVIKGLKLEDTPLMRYILSIFDKDKNNIFDLNEFKDLYGTILSQEANYVFQVFDFDRDGIISLSDIIYLCEKIPKKKLGIDTKKLKLEIENIIPENGELLASKIAAVQNSYADASITSVTGGNAINVFLGIGTAWLIGSSYHSYHGVPFLVNPGR</sequence>
<protein>
    <recommendedName>
        <fullName evidence="7">EF-hand domain-containing protein</fullName>
    </recommendedName>
</protein>
<evidence type="ECO:0000259" key="7">
    <source>
        <dbReference type="PROSITE" id="PS50222"/>
    </source>
</evidence>
<dbReference type="PROSITE" id="PS00018">
    <property type="entry name" value="EF_HAND_1"/>
    <property type="match status" value="2"/>
</dbReference>
<keyword evidence="3" id="KW-0106">Calcium</keyword>
<dbReference type="AlphaFoldDB" id="A0AA88I1H7"/>
<evidence type="ECO:0000313" key="9">
    <source>
        <dbReference type="Proteomes" id="UP001187531"/>
    </source>
</evidence>
<dbReference type="InterPro" id="IPR018247">
    <property type="entry name" value="EF_Hand_1_Ca_BS"/>
</dbReference>
<evidence type="ECO:0000256" key="6">
    <source>
        <dbReference type="ARBA" id="ARBA00023136"/>
    </source>
</evidence>
<keyword evidence="9" id="KW-1185">Reference proteome</keyword>
<keyword evidence="2" id="KW-0812">Transmembrane</keyword>
<name>A0AA88I1H7_ARTSF</name>
<evidence type="ECO:0000256" key="5">
    <source>
        <dbReference type="ARBA" id="ARBA00023065"/>
    </source>
</evidence>
<evidence type="ECO:0000313" key="8">
    <source>
        <dbReference type="EMBL" id="KAK2719674.1"/>
    </source>
</evidence>
<dbReference type="SMART" id="SM00054">
    <property type="entry name" value="EFh"/>
    <property type="match status" value="3"/>
</dbReference>
<evidence type="ECO:0000256" key="1">
    <source>
        <dbReference type="ARBA" id="ARBA00004141"/>
    </source>
</evidence>
<organism evidence="8 9">
    <name type="scientific">Artemia franciscana</name>
    <name type="common">Brine shrimp</name>
    <name type="synonym">Artemia sanfranciscana</name>
    <dbReference type="NCBI Taxonomy" id="6661"/>
    <lineage>
        <taxon>Eukaryota</taxon>
        <taxon>Metazoa</taxon>
        <taxon>Ecdysozoa</taxon>
        <taxon>Arthropoda</taxon>
        <taxon>Crustacea</taxon>
        <taxon>Branchiopoda</taxon>
        <taxon>Anostraca</taxon>
        <taxon>Artemiidae</taxon>
        <taxon>Artemia</taxon>
    </lineage>
</organism>
<comment type="subcellular location">
    <subcellularLocation>
        <location evidence="1">Membrane</location>
        <topology evidence="1">Multi-pass membrane protein</topology>
    </subcellularLocation>
</comment>
<dbReference type="InterPro" id="IPR011992">
    <property type="entry name" value="EF-hand-dom_pair"/>
</dbReference>
<dbReference type="GO" id="GO:0030424">
    <property type="term" value="C:axon"/>
    <property type="evidence" value="ECO:0007669"/>
    <property type="project" value="TreeGrafter"/>
</dbReference>
<keyword evidence="5" id="KW-0406">Ion transport</keyword>
<dbReference type="GO" id="GO:0005432">
    <property type="term" value="F:calcium:sodium antiporter activity"/>
    <property type="evidence" value="ECO:0007669"/>
    <property type="project" value="TreeGrafter"/>
</dbReference>